<dbReference type="SUPFAM" id="SSF46689">
    <property type="entry name" value="Homeodomain-like"/>
    <property type="match status" value="1"/>
</dbReference>
<feature type="domain" description="Tc1-like transposase DDE" evidence="2">
    <location>
        <begin position="323"/>
        <end position="408"/>
    </location>
</feature>
<protein>
    <recommendedName>
        <fullName evidence="2">Tc1-like transposase DDE domain-containing protein</fullName>
    </recommendedName>
</protein>
<keyword evidence="5" id="KW-1185">Reference proteome</keyword>
<dbReference type="InterPro" id="IPR047655">
    <property type="entry name" value="Transpos_IS630-like"/>
</dbReference>
<evidence type="ECO:0000313" key="3">
    <source>
        <dbReference type="EMBL" id="KAG2196338.1"/>
    </source>
</evidence>
<evidence type="ECO:0000259" key="2">
    <source>
        <dbReference type="Pfam" id="PF13358"/>
    </source>
</evidence>
<reference evidence="3" key="1">
    <citation type="submission" date="2020-12" db="EMBL/GenBank/DDBJ databases">
        <title>Metabolic potential, ecology and presence of endohyphal bacteria is reflected in genomic diversity of Mucoromycotina.</title>
        <authorList>
            <person name="Muszewska A."/>
            <person name="Okrasinska A."/>
            <person name="Steczkiewicz K."/>
            <person name="Drgas O."/>
            <person name="Orlowska M."/>
            <person name="Perlinska-Lenart U."/>
            <person name="Aleksandrzak-Piekarczyk T."/>
            <person name="Szatraj K."/>
            <person name="Zielenkiewicz U."/>
            <person name="Pilsyk S."/>
            <person name="Malc E."/>
            <person name="Mieczkowski P."/>
            <person name="Kruszewska J.S."/>
            <person name="Biernat P."/>
            <person name="Pawlowska J."/>
        </authorList>
    </citation>
    <scope>NUCLEOTIDE SEQUENCE</scope>
    <source>
        <strain evidence="3">WA0000017839</strain>
    </source>
</reference>
<organism evidence="3 5">
    <name type="scientific">Mucor saturninus</name>
    <dbReference type="NCBI Taxonomy" id="64648"/>
    <lineage>
        <taxon>Eukaryota</taxon>
        <taxon>Fungi</taxon>
        <taxon>Fungi incertae sedis</taxon>
        <taxon>Mucoromycota</taxon>
        <taxon>Mucoromycotina</taxon>
        <taxon>Mucoromycetes</taxon>
        <taxon>Mucorales</taxon>
        <taxon>Mucorineae</taxon>
        <taxon>Mucoraceae</taxon>
        <taxon>Mucor</taxon>
    </lineage>
</organism>
<dbReference type="InterPro" id="IPR036397">
    <property type="entry name" value="RNaseH_sf"/>
</dbReference>
<gene>
    <name evidence="4" type="ORF">INT47_007754</name>
    <name evidence="3" type="ORF">INT47_010773</name>
</gene>
<name>A0A8H7QPC4_9FUNG</name>
<evidence type="ECO:0000313" key="5">
    <source>
        <dbReference type="Proteomes" id="UP000603453"/>
    </source>
</evidence>
<dbReference type="Proteomes" id="UP000603453">
    <property type="component" value="Unassembled WGS sequence"/>
</dbReference>
<dbReference type="OrthoDB" id="2217172at2759"/>
<dbReference type="Gene3D" id="3.30.420.10">
    <property type="entry name" value="Ribonuclease H-like superfamily/Ribonuclease H"/>
    <property type="match status" value="1"/>
</dbReference>
<dbReference type="InterPro" id="IPR038717">
    <property type="entry name" value="Tc1-like_DDE_dom"/>
</dbReference>
<dbReference type="AlphaFoldDB" id="A0A8H7QPC4"/>
<dbReference type="InterPro" id="IPR009057">
    <property type="entry name" value="Homeodomain-like_sf"/>
</dbReference>
<feature type="region of interest" description="Disordered" evidence="1">
    <location>
        <begin position="297"/>
        <end position="319"/>
    </location>
</feature>
<proteinExistence type="predicted"/>
<dbReference type="PANTHER" id="PTHR46564:SF1">
    <property type="entry name" value="TRANSPOSASE"/>
    <property type="match status" value="1"/>
</dbReference>
<dbReference type="Pfam" id="PF13358">
    <property type="entry name" value="DDE_3"/>
    <property type="match status" value="1"/>
</dbReference>
<comment type="caution">
    <text evidence="3">The sequence shown here is derived from an EMBL/GenBank/DDBJ whole genome shotgun (WGS) entry which is preliminary data.</text>
</comment>
<dbReference type="NCBIfam" id="NF033545">
    <property type="entry name" value="transpos_IS630"/>
    <property type="match status" value="1"/>
</dbReference>
<dbReference type="EMBL" id="JAEPRD010000018">
    <property type="protein sequence ID" value="KAG2208656.1"/>
    <property type="molecule type" value="Genomic_DNA"/>
</dbReference>
<evidence type="ECO:0000313" key="4">
    <source>
        <dbReference type="EMBL" id="KAG2208656.1"/>
    </source>
</evidence>
<dbReference type="EMBL" id="JAEPRD010000148">
    <property type="protein sequence ID" value="KAG2196338.1"/>
    <property type="molecule type" value="Genomic_DNA"/>
</dbReference>
<evidence type="ECO:0000256" key="1">
    <source>
        <dbReference type="SAM" id="MobiDB-lite"/>
    </source>
</evidence>
<dbReference type="GO" id="GO:0003676">
    <property type="term" value="F:nucleic acid binding"/>
    <property type="evidence" value="ECO:0007669"/>
    <property type="project" value="InterPro"/>
</dbReference>
<sequence>MDYISYIPPSDYYIIDDESEEQMEDVAYQYGDIEKIIDFDSVTEITKVDSTMEIDSLTENLKTVSIDDGKRRYKKYTPEQVRMFIQIMQDEGTTVPKAAVRCNIPRQSAYRLLKDFNDSNGCVLPGFAPKAKNRGTKQKLFPQHTLFLIKYLDNHRSSTLGLTKEALLKQFPDLEDISIPSLWKHVTIACAFSLKRASLYNEERDVERTLRLRYEVVSKWKEIGVDFQKNCVFVDEAGFNTHMIRGQAWSKVGEPANVTVHKQRGANISIVGCIAYFGTVNFSKVQPLTRADAEKLEQEYANPASKKRKAKDPEKKKPLKKGTTAYHIVKFMENVMDTLDRHDKKGFFIVMDNCRIHHSAFVVDAINKRGYKPLFMPPYSPFLNPIEECWSKIKSNIKRNPLDKADTLTSRLPAACGSVTVQDCQGWVRHAETFWDRCINKELGLR</sequence>
<accession>A0A8H7QPC4</accession>
<dbReference type="PANTHER" id="PTHR46564">
    <property type="entry name" value="TRANSPOSASE"/>
    <property type="match status" value="1"/>
</dbReference>